<evidence type="ECO:0000313" key="1">
    <source>
        <dbReference type="EMBL" id="AKA71957.1"/>
    </source>
</evidence>
<dbReference type="Proteomes" id="UP000033115">
    <property type="component" value="Chromosome"/>
</dbReference>
<proteinExistence type="predicted"/>
<sequence length="151" mass="17868">MFYVIDKFISPLITLGINVINKRIGKIYFEVDQWSCKMGRYDENGDYKTVTNVKDAENGGIVNFQVNIYNSHEYSISLKKIRISFVKESHMYDYKLNSLDILNLEPKKMIDLKLECNLTKEDLMKINGYKAVYFKFKDHKNKEIKKIIKTF</sequence>
<keyword evidence="2" id="KW-1185">Reference proteome</keyword>
<gene>
    <name evidence="1" type="ORF">CSCA_4832</name>
</gene>
<dbReference type="STRING" id="1548.CSCA_4832"/>
<reference evidence="1 2" key="1">
    <citation type="journal article" date="2015" name="J. Biotechnol.">
        <title>Complete genome sequence of a malodorant-producing acetogen, Clostridium scatologenes ATCC 25775(T).</title>
        <authorList>
            <person name="Zhu Z."/>
            <person name="Guo T."/>
            <person name="Zheng H."/>
            <person name="Song T."/>
            <person name="Ouyang P."/>
            <person name="Xie J."/>
        </authorList>
    </citation>
    <scope>NUCLEOTIDE SEQUENCE [LARGE SCALE GENOMIC DNA]</scope>
    <source>
        <strain evidence="1 2">ATCC 25775</strain>
    </source>
</reference>
<name>A0A0E3M8P0_CLOSL</name>
<evidence type="ECO:0000313" key="2">
    <source>
        <dbReference type="Proteomes" id="UP000033115"/>
    </source>
</evidence>
<dbReference type="HOGENOM" id="CLU_1728215_0_0_9"/>
<dbReference type="KEGG" id="csq:CSCA_4832"/>
<dbReference type="RefSeq" id="WP_029159891.1">
    <property type="nucleotide sequence ID" value="NZ_CP009933.1"/>
</dbReference>
<accession>A0A0E3M8P0</accession>
<protein>
    <submittedName>
        <fullName evidence="1">Uncharacterized protein</fullName>
    </submittedName>
</protein>
<organism evidence="1 2">
    <name type="scientific">Clostridium scatologenes</name>
    <dbReference type="NCBI Taxonomy" id="1548"/>
    <lineage>
        <taxon>Bacteria</taxon>
        <taxon>Bacillati</taxon>
        <taxon>Bacillota</taxon>
        <taxon>Clostridia</taxon>
        <taxon>Eubacteriales</taxon>
        <taxon>Clostridiaceae</taxon>
        <taxon>Clostridium</taxon>
    </lineage>
</organism>
<dbReference type="AlphaFoldDB" id="A0A0E3M8P0"/>
<dbReference type="EMBL" id="CP009933">
    <property type="protein sequence ID" value="AKA71957.1"/>
    <property type="molecule type" value="Genomic_DNA"/>
</dbReference>